<dbReference type="Pfam" id="PF08449">
    <property type="entry name" value="UAA"/>
    <property type="match status" value="1"/>
</dbReference>
<evidence type="ECO:0000256" key="8">
    <source>
        <dbReference type="ARBA" id="ARBA00023136"/>
    </source>
</evidence>
<keyword evidence="8 11" id="KW-0472">Membrane</keyword>
<dbReference type="EMBL" id="JAKWFO010000011">
    <property type="protein sequence ID" value="KAI9633145.1"/>
    <property type="molecule type" value="Genomic_DNA"/>
</dbReference>
<evidence type="ECO:0000256" key="5">
    <source>
        <dbReference type="ARBA" id="ARBA00022692"/>
    </source>
</evidence>
<keyword evidence="5 11" id="KW-0812">Transmembrane</keyword>
<dbReference type="GO" id="GO:0005789">
    <property type="term" value="C:endoplasmic reticulum membrane"/>
    <property type="evidence" value="ECO:0007669"/>
    <property type="project" value="UniProtKB-SubCell"/>
</dbReference>
<dbReference type="RefSeq" id="XP_052942922.1">
    <property type="nucleotide sequence ID" value="XM_053085946.1"/>
</dbReference>
<dbReference type="InterPro" id="IPR037185">
    <property type="entry name" value="EmrE-like"/>
</dbReference>
<evidence type="ECO:0000256" key="10">
    <source>
        <dbReference type="SAM" id="MobiDB-lite"/>
    </source>
</evidence>
<evidence type="ECO:0000256" key="3">
    <source>
        <dbReference type="ARBA" id="ARBA00022448"/>
    </source>
</evidence>
<dbReference type="SUPFAM" id="SSF103481">
    <property type="entry name" value="Multidrug resistance efflux transporter EmrE"/>
    <property type="match status" value="1"/>
</dbReference>
<dbReference type="GO" id="GO:0005459">
    <property type="term" value="F:UDP-galactose transmembrane transporter activity"/>
    <property type="evidence" value="ECO:0007669"/>
    <property type="project" value="TreeGrafter"/>
</dbReference>
<keyword evidence="6" id="KW-0256">Endoplasmic reticulum</keyword>
<comment type="similarity">
    <text evidence="2">Belongs to the nucleotide-sugar transporter family. SLC35B subfamily.</text>
</comment>
<dbReference type="GO" id="GO:0005460">
    <property type="term" value="F:UDP-glucose transmembrane transporter activity"/>
    <property type="evidence" value="ECO:0007669"/>
    <property type="project" value="TreeGrafter"/>
</dbReference>
<protein>
    <recommendedName>
        <fullName evidence="9">UDP-galactose transporter homolog 1</fullName>
    </recommendedName>
</protein>
<feature type="compositionally biased region" description="Low complexity" evidence="10">
    <location>
        <begin position="31"/>
        <end position="49"/>
    </location>
</feature>
<evidence type="ECO:0000256" key="2">
    <source>
        <dbReference type="ARBA" id="ARBA00010694"/>
    </source>
</evidence>
<keyword evidence="13" id="KW-1185">Reference proteome</keyword>
<organism evidence="12 13">
    <name type="scientific">Dioszegia hungarica</name>
    <dbReference type="NCBI Taxonomy" id="4972"/>
    <lineage>
        <taxon>Eukaryota</taxon>
        <taxon>Fungi</taxon>
        <taxon>Dikarya</taxon>
        <taxon>Basidiomycota</taxon>
        <taxon>Agaricomycotina</taxon>
        <taxon>Tremellomycetes</taxon>
        <taxon>Tremellales</taxon>
        <taxon>Bulleribasidiaceae</taxon>
        <taxon>Dioszegia</taxon>
    </lineage>
</organism>
<keyword evidence="4" id="KW-0762">Sugar transport</keyword>
<evidence type="ECO:0000256" key="9">
    <source>
        <dbReference type="ARBA" id="ARBA00041103"/>
    </source>
</evidence>
<dbReference type="InterPro" id="IPR013657">
    <property type="entry name" value="SCL35B1-4/HUT1"/>
</dbReference>
<keyword evidence="7 11" id="KW-1133">Transmembrane helix</keyword>
<evidence type="ECO:0000256" key="6">
    <source>
        <dbReference type="ARBA" id="ARBA00022824"/>
    </source>
</evidence>
<evidence type="ECO:0000256" key="11">
    <source>
        <dbReference type="SAM" id="Phobius"/>
    </source>
</evidence>
<evidence type="ECO:0000256" key="1">
    <source>
        <dbReference type="ARBA" id="ARBA00004477"/>
    </source>
</evidence>
<feature type="transmembrane region" description="Helical" evidence="11">
    <location>
        <begin position="59"/>
        <end position="78"/>
    </location>
</feature>
<feature type="transmembrane region" description="Helical" evidence="11">
    <location>
        <begin position="264"/>
        <end position="282"/>
    </location>
</feature>
<feature type="transmembrane region" description="Helical" evidence="11">
    <location>
        <begin position="197"/>
        <end position="214"/>
    </location>
</feature>
<comment type="subcellular location">
    <subcellularLocation>
        <location evidence="1">Endoplasmic reticulum membrane</location>
        <topology evidence="1">Multi-pass membrane protein</topology>
    </subcellularLocation>
</comment>
<feature type="transmembrane region" description="Helical" evidence="11">
    <location>
        <begin position="329"/>
        <end position="347"/>
    </location>
</feature>
<keyword evidence="3" id="KW-0813">Transport</keyword>
<dbReference type="Proteomes" id="UP001164286">
    <property type="component" value="Unassembled WGS sequence"/>
</dbReference>
<feature type="transmembrane region" description="Helical" evidence="11">
    <location>
        <begin position="384"/>
        <end position="403"/>
    </location>
</feature>
<feature type="transmembrane region" description="Helical" evidence="11">
    <location>
        <begin position="142"/>
        <end position="164"/>
    </location>
</feature>
<dbReference type="GO" id="GO:0000139">
    <property type="term" value="C:Golgi membrane"/>
    <property type="evidence" value="ECO:0007669"/>
    <property type="project" value="TreeGrafter"/>
</dbReference>
<feature type="transmembrane region" description="Helical" evidence="11">
    <location>
        <begin position="170"/>
        <end position="188"/>
    </location>
</feature>
<name>A0AA38H305_9TREE</name>
<evidence type="ECO:0000313" key="12">
    <source>
        <dbReference type="EMBL" id="KAI9633145.1"/>
    </source>
</evidence>
<feature type="region of interest" description="Disordered" evidence="10">
    <location>
        <begin position="31"/>
        <end position="52"/>
    </location>
</feature>
<dbReference type="GeneID" id="77725147"/>
<dbReference type="PANTHER" id="PTHR10778:SF10">
    <property type="entry name" value="SOLUTE CARRIER FAMILY 35 MEMBER B1"/>
    <property type="match status" value="1"/>
</dbReference>
<reference evidence="12" key="1">
    <citation type="journal article" date="2022" name="G3 (Bethesda)">
        <title>High quality genome of the basidiomycete yeast Dioszegia hungarica PDD-24b-2 isolated from cloud water.</title>
        <authorList>
            <person name="Jarrige D."/>
            <person name="Haridas S."/>
            <person name="Bleykasten-Grosshans C."/>
            <person name="Joly M."/>
            <person name="Nadalig T."/>
            <person name="Sancelme M."/>
            <person name="Vuilleumier S."/>
            <person name="Grigoriev I.V."/>
            <person name="Amato P."/>
            <person name="Bringel F."/>
        </authorList>
    </citation>
    <scope>NUCLEOTIDE SEQUENCE</scope>
    <source>
        <strain evidence="12">PDD-24b-2</strain>
    </source>
</reference>
<gene>
    <name evidence="12" type="ORF">MKK02DRAFT_18437</name>
</gene>
<evidence type="ECO:0000313" key="13">
    <source>
        <dbReference type="Proteomes" id="UP001164286"/>
    </source>
</evidence>
<dbReference type="AlphaFoldDB" id="A0AA38H305"/>
<dbReference type="PANTHER" id="PTHR10778">
    <property type="entry name" value="SOLUTE CARRIER FAMILY 35 MEMBER B"/>
    <property type="match status" value="1"/>
</dbReference>
<proteinExistence type="inferred from homology"/>
<evidence type="ECO:0000256" key="7">
    <source>
        <dbReference type="ARBA" id="ARBA00022989"/>
    </source>
</evidence>
<accession>A0AA38H305</accession>
<comment type="caution">
    <text evidence="12">The sequence shown here is derived from an EMBL/GenBank/DDBJ whole genome shotgun (WGS) entry which is preliminary data.</text>
</comment>
<sequence length="418" mass="45198">MGVVRLAICIGGVYAAFLLWAVAQERLSTPFPSTASSSSKGGHPSSGSSEGDRFPSPLFLNYAQSLASCLSALTYLLFNGWRSGTLSRDGLWEVLVSPMPNGAAQKERIGVDGKAVSEGLRMEKKETVDEQAARLRRSLPALLLQVSTFQTIAGPIGFLALRHISFPTMVLGKSCKLIPVMLLNVLLYRRRFSSHKYVVVALVTAGISIFMLLAPKKAGKGGGSDSAWGLSLLLFNLMVDGLTNSTQDQIFTLYPHYTGQQMMFHMSLLAQLILLPLMLLPLPSSPLSLLPRLPIIASYLPPPSLDAHLALAPPAAVTSINFLITHPTALAPLLAYALLGGLGQLFIFETIQHFGSLTLTMVTVTRKLFTMLLSVLVFEHKLSLGQWVGVGVVFAGIGVEAGVKRREVMRSSRRARRS</sequence>
<evidence type="ECO:0000256" key="4">
    <source>
        <dbReference type="ARBA" id="ARBA00022597"/>
    </source>
</evidence>